<accession>A0A8S5QZL3</accession>
<dbReference type="SUPFAM" id="SSF88659">
    <property type="entry name" value="Sigma3 and sigma4 domains of RNA polymerase sigma factors"/>
    <property type="match status" value="1"/>
</dbReference>
<sequence length="131" mass="15637">MTSIEKRLKQLPFDDIKIRSLHNEIVKLNSGIVKGQSFNGMPKSPSIDNRTEDINILIIDRTRELYEEINKIYKERKIIIDWIESLEDPIENMVMRLLYIDGLSWKEVQIELRCSRSTIKRIRRSAIKKWH</sequence>
<name>A0A8S5QZL3_9CAUD</name>
<evidence type="ECO:0000313" key="1">
    <source>
        <dbReference type="EMBL" id="DAE24362.1"/>
    </source>
</evidence>
<dbReference type="Pfam" id="PF07374">
    <property type="entry name" value="DUF1492"/>
    <property type="match status" value="1"/>
</dbReference>
<proteinExistence type="predicted"/>
<reference evidence="1" key="1">
    <citation type="journal article" date="2021" name="Proc. Natl. Acad. Sci. U.S.A.">
        <title>A Catalog of Tens of Thousands of Viruses from Human Metagenomes Reveals Hidden Associations with Chronic Diseases.</title>
        <authorList>
            <person name="Tisza M.J."/>
            <person name="Buck C.B."/>
        </authorList>
    </citation>
    <scope>NUCLEOTIDE SEQUENCE</scope>
    <source>
        <strain evidence="1">CtOow3</strain>
    </source>
</reference>
<dbReference type="EMBL" id="BK015773">
    <property type="protein sequence ID" value="DAE24362.1"/>
    <property type="molecule type" value="Genomic_DNA"/>
</dbReference>
<dbReference type="Gene3D" id="1.20.140.160">
    <property type="match status" value="1"/>
</dbReference>
<dbReference type="InterPro" id="IPR010861">
    <property type="entry name" value="DUF1492"/>
</dbReference>
<protein>
    <submittedName>
        <fullName evidence="1">RNA polymerase sigma factor</fullName>
    </submittedName>
</protein>
<dbReference type="InterPro" id="IPR013324">
    <property type="entry name" value="RNA_pol_sigma_r3/r4-like"/>
</dbReference>
<organism evidence="1">
    <name type="scientific">Siphoviridae sp. ctOow3</name>
    <dbReference type="NCBI Taxonomy" id="2826315"/>
    <lineage>
        <taxon>Viruses</taxon>
        <taxon>Duplodnaviria</taxon>
        <taxon>Heunggongvirae</taxon>
        <taxon>Uroviricota</taxon>
        <taxon>Caudoviricetes</taxon>
    </lineage>
</organism>